<keyword evidence="6 7" id="KW-0720">Serine protease</keyword>
<dbReference type="PANTHER" id="PTHR42881:SF2">
    <property type="entry name" value="PROLYL ENDOPEPTIDASE"/>
    <property type="match status" value="1"/>
</dbReference>
<dbReference type="Proteomes" id="UP000245771">
    <property type="component" value="Unassembled WGS sequence"/>
</dbReference>
<dbReference type="Pfam" id="PF00326">
    <property type="entry name" value="Peptidase_S9"/>
    <property type="match status" value="1"/>
</dbReference>
<evidence type="ECO:0000256" key="8">
    <source>
        <dbReference type="SAM" id="MobiDB-lite"/>
    </source>
</evidence>
<protein>
    <recommendedName>
        <fullName evidence="7">Prolyl endopeptidase</fullName>
        <ecNumber evidence="7">3.4.21.-</ecNumber>
    </recommendedName>
</protein>
<dbReference type="InterPro" id="IPR051167">
    <property type="entry name" value="Prolyl_oligopep/macrocyclase"/>
</dbReference>
<feature type="domain" description="Peptidase S9A N-terminal" evidence="10">
    <location>
        <begin position="51"/>
        <end position="510"/>
    </location>
</feature>
<dbReference type="InParanoid" id="A0A316V900"/>
<feature type="region of interest" description="Disordered" evidence="8">
    <location>
        <begin position="1"/>
        <end position="28"/>
    </location>
</feature>
<dbReference type="OrthoDB" id="248387at2759"/>
<reference evidence="11 12" key="1">
    <citation type="journal article" date="2018" name="Mol. Biol. Evol.">
        <title>Broad Genomic Sampling Reveals a Smut Pathogenic Ancestry of the Fungal Clade Ustilaginomycotina.</title>
        <authorList>
            <person name="Kijpornyongpan T."/>
            <person name="Mondo S.J."/>
            <person name="Barry K."/>
            <person name="Sandor L."/>
            <person name="Lee J."/>
            <person name="Lipzen A."/>
            <person name="Pangilinan J."/>
            <person name="LaButti K."/>
            <person name="Hainaut M."/>
            <person name="Henrissat B."/>
            <person name="Grigoriev I.V."/>
            <person name="Spatafora J.W."/>
            <person name="Aime M.C."/>
        </authorList>
    </citation>
    <scope>NUCLEOTIDE SEQUENCE [LARGE SCALE GENOMIC DNA]</scope>
    <source>
        <strain evidence="11 12">MCA 3882</strain>
    </source>
</reference>
<dbReference type="SUPFAM" id="SSF50993">
    <property type="entry name" value="Peptidase/esterase 'gauge' domain"/>
    <property type="match status" value="1"/>
</dbReference>
<evidence type="ECO:0000256" key="3">
    <source>
        <dbReference type="ARBA" id="ARBA00011245"/>
    </source>
</evidence>
<keyword evidence="12" id="KW-1185">Reference proteome</keyword>
<keyword evidence="5 7" id="KW-0378">Hydrolase</keyword>
<dbReference type="GO" id="GO:0005829">
    <property type="term" value="C:cytosol"/>
    <property type="evidence" value="ECO:0007669"/>
    <property type="project" value="TreeGrafter"/>
</dbReference>
<comment type="subunit">
    <text evidence="3">Monomer.</text>
</comment>
<name>A0A316V900_9BASI</name>
<keyword evidence="4 7" id="KW-0645">Protease</keyword>
<dbReference type="EC" id="3.4.21.-" evidence="7"/>
<feature type="domain" description="Peptidase S9 prolyl oligopeptidase catalytic" evidence="9">
    <location>
        <begin position="578"/>
        <end position="789"/>
    </location>
</feature>
<sequence length="796" mass="89360">MGNLLAKRSASEVHGPPGVPTEHSQNACQKDENGMTSMQLPCYPKPPSHGGATDTINGIVIEDPWRALEVMESEETKNFIKEQNELSHSYLHSSSRKSFEEIVHSTINHPRSSCPELQGDGFYYWKYNPGEAARDIMVRSRTLELSFGKGPTDKNGPELFFDPSKIPNTSLYSYSWSPSGRYFCAILQESGSDWQTIRTIDTRTIKFVDSTLYKSKFVFGACWVQDFGFIYKRMLNVPLDVHDENADGQFGLFYHTLNTPQTQDVNIWKGTGAEAQLLTVERPYLCTADPKGCNQRRSWLFFDVYRNTNPECEAFLIELPEISSKMPVIIPEDLQKLCFSERRWISRGYGGETKYIGTLSDDRLLFLSTSDGCSIGRVISVSSESFDQTSADGQLSVDLLVPVHQEGYVLQKARLVGDSLLVLVYLRHVCALVTFVDARTGEQLAYSDFESGVSEAGLLPDDEKDSIIPKYSSIKAVLARSDSDDFFMSVETWIEPPFVLRGSFDRKSRKIHLRKAIKANKGRNIPVDVVCKQVFYPSHDGIQIPMFLCHSRSLDLSKPHKTLLHAYGGFAVPMLPHYEPWFMAFVHRLDGILAVACIRGGGEYGRNWHQAAIGLQKTNSFEDYASAARYLHRESLSKPSSTATFGTSNGGTLVMATVNRNPELFQACMADVGIADLIRFPLFTIGRIWQSEYGSPTDPKMTQFLHGISPLHNIDPKDVHPYPALLVTTADNDTRVIPGHSLKYLAEVQTKKAHNLNPFLGRIYIGAGHEANSRSTKERIEEALDRLTFCSLMLRE</sequence>
<evidence type="ECO:0000256" key="4">
    <source>
        <dbReference type="ARBA" id="ARBA00022670"/>
    </source>
</evidence>
<dbReference type="InterPro" id="IPR023302">
    <property type="entry name" value="Pept_S9A_N"/>
</dbReference>
<dbReference type="GO" id="GO:0006508">
    <property type="term" value="P:proteolysis"/>
    <property type="evidence" value="ECO:0007669"/>
    <property type="project" value="UniProtKB-KW"/>
</dbReference>
<dbReference type="InterPro" id="IPR029058">
    <property type="entry name" value="AB_hydrolase_fold"/>
</dbReference>
<dbReference type="FunFam" id="2.130.10.120:FF:000007">
    <property type="entry name" value="Prolyl endopeptidase"/>
    <property type="match status" value="1"/>
</dbReference>
<evidence type="ECO:0000256" key="7">
    <source>
        <dbReference type="RuleBase" id="RU368024"/>
    </source>
</evidence>
<dbReference type="InterPro" id="IPR002470">
    <property type="entry name" value="Peptidase_S9A"/>
</dbReference>
<evidence type="ECO:0000259" key="10">
    <source>
        <dbReference type="Pfam" id="PF02897"/>
    </source>
</evidence>
<dbReference type="Gene3D" id="3.40.50.1820">
    <property type="entry name" value="alpha/beta hydrolase"/>
    <property type="match status" value="1"/>
</dbReference>
<dbReference type="InterPro" id="IPR001375">
    <property type="entry name" value="Peptidase_S9_cat"/>
</dbReference>
<evidence type="ECO:0000256" key="6">
    <source>
        <dbReference type="ARBA" id="ARBA00022825"/>
    </source>
</evidence>
<dbReference type="RefSeq" id="XP_025352965.1">
    <property type="nucleotide sequence ID" value="XM_025502846.1"/>
</dbReference>
<dbReference type="PANTHER" id="PTHR42881">
    <property type="entry name" value="PROLYL ENDOPEPTIDASE"/>
    <property type="match status" value="1"/>
</dbReference>
<evidence type="ECO:0000259" key="9">
    <source>
        <dbReference type="Pfam" id="PF00326"/>
    </source>
</evidence>
<dbReference type="GO" id="GO:0070012">
    <property type="term" value="F:oligopeptidase activity"/>
    <property type="evidence" value="ECO:0007669"/>
    <property type="project" value="TreeGrafter"/>
</dbReference>
<gene>
    <name evidence="11" type="ORF">FA14DRAFT_76544</name>
</gene>
<accession>A0A316V900</accession>
<dbReference type="Pfam" id="PF02897">
    <property type="entry name" value="Peptidase_S9_N"/>
    <property type="match status" value="1"/>
</dbReference>
<dbReference type="SUPFAM" id="SSF53474">
    <property type="entry name" value="alpha/beta-Hydrolases"/>
    <property type="match status" value="1"/>
</dbReference>
<comment type="catalytic activity">
    <reaction evidence="1">
        <text>Hydrolysis of Pro-|-Xaa &gt;&gt; Ala-|-Xaa in oligopeptides.</text>
        <dbReference type="EC" id="3.4.21.26"/>
    </reaction>
</comment>
<dbReference type="STRING" id="1280837.A0A316V900"/>
<dbReference type="AlphaFoldDB" id="A0A316V900"/>
<comment type="similarity">
    <text evidence="2 7">Belongs to the peptidase S9A family.</text>
</comment>
<organism evidence="11 12">
    <name type="scientific">Meira miltonrushii</name>
    <dbReference type="NCBI Taxonomy" id="1280837"/>
    <lineage>
        <taxon>Eukaryota</taxon>
        <taxon>Fungi</taxon>
        <taxon>Dikarya</taxon>
        <taxon>Basidiomycota</taxon>
        <taxon>Ustilaginomycotina</taxon>
        <taxon>Exobasidiomycetes</taxon>
        <taxon>Exobasidiales</taxon>
        <taxon>Brachybasidiaceae</taxon>
        <taxon>Meira</taxon>
    </lineage>
</organism>
<dbReference type="GO" id="GO:0004252">
    <property type="term" value="F:serine-type endopeptidase activity"/>
    <property type="evidence" value="ECO:0007669"/>
    <property type="project" value="UniProtKB-UniRule"/>
</dbReference>
<dbReference type="GeneID" id="37024627"/>
<evidence type="ECO:0000256" key="2">
    <source>
        <dbReference type="ARBA" id="ARBA00005228"/>
    </source>
</evidence>
<evidence type="ECO:0000256" key="5">
    <source>
        <dbReference type="ARBA" id="ARBA00022801"/>
    </source>
</evidence>
<proteinExistence type="inferred from homology"/>
<evidence type="ECO:0000313" key="12">
    <source>
        <dbReference type="Proteomes" id="UP000245771"/>
    </source>
</evidence>
<dbReference type="Gene3D" id="2.130.10.120">
    <property type="entry name" value="Prolyl oligopeptidase, N-terminal domain"/>
    <property type="match status" value="1"/>
</dbReference>
<dbReference type="EMBL" id="KZ819605">
    <property type="protein sequence ID" value="PWN32663.1"/>
    <property type="molecule type" value="Genomic_DNA"/>
</dbReference>
<dbReference type="PRINTS" id="PR00862">
    <property type="entry name" value="PROLIGOPTASE"/>
</dbReference>
<evidence type="ECO:0000256" key="1">
    <source>
        <dbReference type="ARBA" id="ARBA00001070"/>
    </source>
</evidence>
<evidence type="ECO:0000313" key="11">
    <source>
        <dbReference type="EMBL" id="PWN32663.1"/>
    </source>
</evidence>